<keyword evidence="3" id="KW-0050">Antiport</keyword>
<evidence type="ECO:0000256" key="8">
    <source>
        <dbReference type="ARBA" id="ARBA00023136"/>
    </source>
</evidence>
<dbReference type="RefSeq" id="WP_070402082.1">
    <property type="nucleotide sequence ID" value="NZ_BJVW01000002.1"/>
</dbReference>
<evidence type="ECO:0000256" key="4">
    <source>
        <dbReference type="ARBA" id="ARBA00022475"/>
    </source>
</evidence>
<dbReference type="AlphaFoldDB" id="A0A1D8URM9"/>
<dbReference type="STRING" id="153496.A0U89_03200"/>
<dbReference type="GO" id="GO:0042910">
    <property type="term" value="F:xenobiotic transmembrane transporter activity"/>
    <property type="evidence" value="ECO:0007669"/>
    <property type="project" value="InterPro"/>
</dbReference>
<keyword evidence="4" id="KW-1003">Cell membrane</keyword>
<keyword evidence="5" id="KW-0812">Transmembrane</keyword>
<dbReference type="PIRSF" id="PIRSF006603">
    <property type="entry name" value="DinF"/>
    <property type="match status" value="1"/>
</dbReference>
<dbReference type="Pfam" id="PF01554">
    <property type="entry name" value="MatE"/>
    <property type="match status" value="2"/>
</dbReference>
<keyword evidence="7" id="KW-0406">Ion transport</keyword>
<evidence type="ECO:0000256" key="3">
    <source>
        <dbReference type="ARBA" id="ARBA00022449"/>
    </source>
</evidence>
<dbReference type="InterPro" id="IPR050222">
    <property type="entry name" value="MATE_MdtK"/>
</dbReference>
<dbReference type="GO" id="GO:0006811">
    <property type="term" value="P:monoatomic ion transport"/>
    <property type="evidence" value="ECO:0007669"/>
    <property type="project" value="UniProtKB-KW"/>
</dbReference>
<dbReference type="PANTHER" id="PTHR43298:SF2">
    <property type="entry name" value="FMN_FAD EXPORTER YEEO-RELATED"/>
    <property type="match status" value="1"/>
</dbReference>
<evidence type="ECO:0000313" key="11">
    <source>
        <dbReference type="Proteomes" id="UP000179145"/>
    </source>
</evidence>
<accession>A0A1D8URM9</accession>
<dbReference type="PANTHER" id="PTHR43298">
    <property type="entry name" value="MULTIDRUG RESISTANCE PROTEIN NORM-RELATED"/>
    <property type="match status" value="1"/>
</dbReference>
<dbReference type="GO" id="GO:0015297">
    <property type="term" value="F:antiporter activity"/>
    <property type="evidence" value="ECO:0007669"/>
    <property type="project" value="UniProtKB-KW"/>
</dbReference>
<keyword evidence="2" id="KW-0813">Transport</keyword>
<evidence type="ECO:0000256" key="6">
    <source>
        <dbReference type="ARBA" id="ARBA00022989"/>
    </source>
</evidence>
<evidence type="ECO:0000256" key="5">
    <source>
        <dbReference type="ARBA" id="ARBA00022692"/>
    </source>
</evidence>
<keyword evidence="11" id="KW-1185">Reference proteome</keyword>
<dbReference type="Proteomes" id="UP000179145">
    <property type="component" value="Chromosome"/>
</dbReference>
<dbReference type="CDD" id="cd13131">
    <property type="entry name" value="MATE_NorM_like"/>
    <property type="match status" value="1"/>
</dbReference>
<dbReference type="OrthoDB" id="9780160at2"/>
<keyword evidence="6" id="KW-1133">Transmembrane helix</keyword>
<dbReference type="eggNOG" id="COG0534">
    <property type="taxonomic scope" value="Bacteria"/>
</dbReference>
<dbReference type="InterPro" id="IPR048279">
    <property type="entry name" value="MdtK-like"/>
</dbReference>
<dbReference type="EMBL" id="CP014674">
    <property type="protein sequence ID" value="AOX16291.1"/>
    <property type="molecule type" value="Genomic_DNA"/>
</dbReference>
<dbReference type="NCBIfam" id="TIGR00797">
    <property type="entry name" value="matE"/>
    <property type="match status" value="1"/>
</dbReference>
<proteinExistence type="predicted"/>
<comment type="subcellular location">
    <subcellularLocation>
        <location evidence="1">Cell inner membrane</location>
        <topology evidence="1">Multi-pass membrane protein</topology>
    </subcellularLocation>
</comment>
<evidence type="ECO:0000256" key="7">
    <source>
        <dbReference type="ARBA" id="ARBA00023065"/>
    </source>
</evidence>
<reference evidence="10 11" key="1">
    <citation type="journal article" date="2016" name="Microb. Cell Fact.">
        <title>Dissection of exopolysaccharide biosynthesis in Kozakia baliensis.</title>
        <authorList>
            <person name="Brandt J.U."/>
            <person name="Jakob F."/>
            <person name="Behr J."/>
            <person name="Geissler A.J."/>
            <person name="Vogel R.F."/>
        </authorList>
    </citation>
    <scope>NUCLEOTIDE SEQUENCE [LARGE SCALE GENOMIC DNA]</scope>
    <source>
        <strain evidence="10 11">DSM 14400</strain>
    </source>
</reference>
<organism evidence="10 11">
    <name type="scientific">Kozakia baliensis</name>
    <dbReference type="NCBI Taxonomy" id="153496"/>
    <lineage>
        <taxon>Bacteria</taxon>
        <taxon>Pseudomonadati</taxon>
        <taxon>Pseudomonadota</taxon>
        <taxon>Alphaproteobacteria</taxon>
        <taxon>Acetobacterales</taxon>
        <taxon>Acetobacteraceae</taxon>
        <taxon>Kozakia</taxon>
    </lineage>
</organism>
<keyword evidence="8" id="KW-0472">Membrane</keyword>
<evidence type="ECO:0000313" key="10">
    <source>
        <dbReference type="EMBL" id="AOX16291.1"/>
    </source>
</evidence>
<dbReference type="KEGG" id="kba:A0U89_03200"/>
<evidence type="ECO:0000256" key="9">
    <source>
        <dbReference type="ARBA" id="ARBA00031636"/>
    </source>
</evidence>
<evidence type="ECO:0000256" key="2">
    <source>
        <dbReference type="ARBA" id="ARBA00022448"/>
    </source>
</evidence>
<dbReference type="InterPro" id="IPR002528">
    <property type="entry name" value="MATE_fam"/>
</dbReference>
<protein>
    <recommendedName>
        <fullName evidence="9">Multidrug-efflux transporter</fullName>
    </recommendedName>
</protein>
<evidence type="ECO:0000256" key="1">
    <source>
        <dbReference type="ARBA" id="ARBA00004429"/>
    </source>
</evidence>
<sequence length="465" mass="48938">MSSTIKKNGTLDGGWRAQIRALIRIATPLSLSQLSEMSMNVTDTVLLGGLGATALAVGGMSTNIFFCTFITFQAALGGASVLIARARGEAHAGGGETRDLSALITSGFVLALILCLPVLAILLPASSLLHLFGEPPEIVHLGSRFLHILLWALLPDLAIIGLLRIVLPALGSEHLLLWTMPGMAVMNGILNAALIHGWTGLPKLGLWGSAVATVITGWSIALLLLVLARRQQNLQSHLRLTRMDRAAFWEMLRLGLPMMGSTAAELLAFQMTGLQAGSFGPISGAAHQVALSVTSTAFMVSLALSQGANIRVAYWLGAGRPRDASRAATASLGLVLAWTSFSALVLLLFAHRIATFYIDPSSPGGAEVVLLATSLLKIAGVFQIVDGVQVVCAGALRGCDDTFVPMVLMIATYIPVAMGFGSWLAFHAGMGARGLWTGLASGLTLAAALLATRLFFTLRRQRRSA</sequence>
<gene>
    <name evidence="10" type="ORF">A0U89_03200</name>
</gene>
<name>A0A1D8URM9_9PROT</name>
<dbReference type="GO" id="GO:0005886">
    <property type="term" value="C:plasma membrane"/>
    <property type="evidence" value="ECO:0007669"/>
    <property type="project" value="UniProtKB-SubCell"/>
</dbReference>